<organism evidence="1 2">
    <name type="scientific">Panagrolaimus sp. ES5</name>
    <dbReference type="NCBI Taxonomy" id="591445"/>
    <lineage>
        <taxon>Eukaryota</taxon>
        <taxon>Metazoa</taxon>
        <taxon>Ecdysozoa</taxon>
        <taxon>Nematoda</taxon>
        <taxon>Chromadorea</taxon>
        <taxon>Rhabditida</taxon>
        <taxon>Tylenchina</taxon>
        <taxon>Panagrolaimomorpha</taxon>
        <taxon>Panagrolaimoidea</taxon>
        <taxon>Panagrolaimidae</taxon>
        <taxon>Panagrolaimus</taxon>
    </lineage>
</organism>
<reference evidence="2" key="1">
    <citation type="submission" date="2022-11" db="UniProtKB">
        <authorList>
            <consortium name="WormBaseParasite"/>
        </authorList>
    </citation>
    <scope>IDENTIFICATION</scope>
</reference>
<proteinExistence type="predicted"/>
<evidence type="ECO:0000313" key="2">
    <source>
        <dbReference type="WBParaSite" id="ES5_v2.g378.t1"/>
    </source>
</evidence>
<sequence>MQQVITHIVEITTDKLLTKLNEKRIHGKNQVTQVVIDLTALEQTLTSYLSPLKKKEFSRKRAELMSRYDKEHFNNAMSTFDQTMELAVRSLDIGNEDGFDVLDSSRV</sequence>
<dbReference type="WBParaSite" id="ES5_v2.g378.t1">
    <property type="protein sequence ID" value="ES5_v2.g378.t1"/>
    <property type="gene ID" value="ES5_v2.g378"/>
</dbReference>
<name>A0AC34GN77_9BILA</name>
<accession>A0AC34GN77</accession>
<dbReference type="Proteomes" id="UP000887579">
    <property type="component" value="Unplaced"/>
</dbReference>
<evidence type="ECO:0000313" key="1">
    <source>
        <dbReference type="Proteomes" id="UP000887579"/>
    </source>
</evidence>
<protein>
    <submittedName>
        <fullName evidence="2">Uncharacterized protein</fullName>
    </submittedName>
</protein>